<sequence>MSPQQRPKKQKGSKEKKEQEPVMLEIWLNEPSDVVSATDVWSSERALARPRRDVKSDDNSRAHQTEDRDTAEAA</sequence>
<organism evidence="2 3">
    <name type="scientific">Fusarium albosuccineum</name>
    <dbReference type="NCBI Taxonomy" id="1237068"/>
    <lineage>
        <taxon>Eukaryota</taxon>
        <taxon>Fungi</taxon>
        <taxon>Dikarya</taxon>
        <taxon>Ascomycota</taxon>
        <taxon>Pezizomycotina</taxon>
        <taxon>Sordariomycetes</taxon>
        <taxon>Hypocreomycetidae</taxon>
        <taxon>Hypocreales</taxon>
        <taxon>Nectriaceae</taxon>
        <taxon>Fusarium</taxon>
        <taxon>Fusarium decemcellulare species complex</taxon>
    </lineage>
</organism>
<dbReference type="Proteomes" id="UP000554235">
    <property type="component" value="Unassembled WGS sequence"/>
</dbReference>
<gene>
    <name evidence="2" type="ORF">FALBO_16983</name>
</gene>
<dbReference type="AlphaFoldDB" id="A0A8H4K9J2"/>
<protein>
    <submittedName>
        <fullName evidence="2">Uncharacterized protein</fullName>
    </submittedName>
</protein>
<name>A0A8H4K9J2_9HYPO</name>
<evidence type="ECO:0000313" key="3">
    <source>
        <dbReference type="Proteomes" id="UP000554235"/>
    </source>
</evidence>
<dbReference type="OrthoDB" id="5070829at2759"/>
<feature type="compositionally biased region" description="Basic and acidic residues" evidence="1">
    <location>
        <begin position="46"/>
        <end position="74"/>
    </location>
</feature>
<keyword evidence="3" id="KW-1185">Reference proteome</keyword>
<evidence type="ECO:0000256" key="1">
    <source>
        <dbReference type="SAM" id="MobiDB-lite"/>
    </source>
</evidence>
<dbReference type="EMBL" id="JAADYS010003451">
    <property type="protein sequence ID" value="KAF4447175.1"/>
    <property type="molecule type" value="Genomic_DNA"/>
</dbReference>
<evidence type="ECO:0000313" key="2">
    <source>
        <dbReference type="EMBL" id="KAF4447175.1"/>
    </source>
</evidence>
<comment type="caution">
    <text evidence="2">The sequence shown here is derived from an EMBL/GenBank/DDBJ whole genome shotgun (WGS) entry which is preliminary data.</text>
</comment>
<feature type="compositionally biased region" description="Basic residues" evidence="1">
    <location>
        <begin position="1"/>
        <end position="11"/>
    </location>
</feature>
<reference evidence="2 3" key="1">
    <citation type="submission" date="2020-01" db="EMBL/GenBank/DDBJ databases">
        <title>Identification and distribution of gene clusters putatively required for synthesis of sphingolipid metabolism inhibitors in phylogenetically diverse species of the filamentous fungus Fusarium.</title>
        <authorList>
            <person name="Kim H.-S."/>
            <person name="Busman M."/>
            <person name="Brown D.W."/>
            <person name="Divon H."/>
            <person name="Uhlig S."/>
            <person name="Proctor R.H."/>
        </authorList>
    </citation>
    <scope>NUCLEOTIDE SEQUENCE [LARGE SCALE GENOMIC DNA]</scope>
    <source>
        <strain evidence="2 3">NRRL 20459</strain>
    </source>
</reference>
<proteinExistence type="predicted"/>
<feature type="region of interest" description="Disordered" evidence="1">
    <location>
        <begin position="1"/>
        <end position="74"/>
    </location>
</feature>
<accession>A0A8H4K9J2</accession>